<dbReference type="HOGENOM" id="CLU_035997_0_0_1"/>
<dbReference type="InterPro" id="IPR032675">
    <property type="entry name" value="LRR_dom_sf"/>
</dbReference>
<dbReference type="AlphaFoldDB" id="J4G336"/>
<gene>
    <name evidence="1" type="ORF">FIBRA_02865</name>
</gene>
<dbReference type="Gene3D" id="3.80.10.10">
    <property type="entry name" value="Ribonuclease Inhibitor"/>
    <property type="match status" value="1"/>
</dbReference>
<dbReference type="OrthoDB" id="2801180at2759"/>
<accession>J4G336</accession>
<evidence type="ECO:0000313" key="1">
    <source>
        <dbReference type="EMBL" id="CCM00823.1"/>
    </source>
</evidence>
<dbReference type="SUPFAM" id="SSF52047">
    <property type="entry name" value="RNI-like"/>
    <property type="match status" value="1"/>
</dbReference>
<dbReference type="InParanoid" id="J4G336"/>
<sequence>MSDQDLSEGTRSITQEALRCDDILAEIFQYLHPSSMTSRAMQSDCQRALVCCARVNKAFSHYALNSIWCELDNEKFALNILPSFQEIVYNYGRRYRTSLWDRLESTYVRILPIAGWLKVDAHLLQHLQGEISPAEVERFHSYAIRVRSIRVSAEEKPGIRSVVIQQIAALTGGCLFPALNRLECSYYEMRDSLKDIIPSMLSPTLQHLFIGEKHVYNLEDKLERDLESTIQDIVTTCTLLRQVELYGLCKHVDVVSLVNACKDLRDISMPLCSVSNAVFRGLSALPKLTKLSLNIHQIDIEAGTCRQFCTLTELKLGGSDRQMSDFILSGEFHTVQMLEIAFTSVSSMESAHTCLLHVASKCSASLRILRLGLKNGSQICDGALVDLISPFSPAIHLRSIRVNLCSMKVTYAAGNFQQFAFTWPEIEDFTLGYACNDAIRFEPHTSCLQMLFDIASVFPRLRNVTLPSLEPLPHVELQTYGLTQHGLERAAFKDGEAIERASLDDAPIRRLLTLLVSIFPTLKLDYNGTGWEYLRESYTTIFKEMMKQMSKIQQMKMEESTAIE</sequence>
<protein>
    <recommendedName>
        <fullName evidence="3">F-box domain-containing protein</fullName>
    </recommendedName>
</protein>
<name>J4G336_9APHY</name>
<dbReference type="EMBL" id="HE797006">
    <property type="protein sequence ID" value="CCM00823.1"/>
    <property type="molecule type" value="Genomic_DNA"/>
</dbReference>
<dbReference type="RefSeq" id="XP_012180106.1">
    <property type="nucleotide sequence ID" value="XM_012324716.1"/>
</dbReference>
<dbReference type="Proteomes" id="UP000006352">
    <property type="component" value="Unassembled WGS sequence"/>
</dbReference>
<evidence type="ECO:0000313" key="2">
    <source>
        <dbReference type="Proteomes" id="UP000006352"/>
    </source>
</evidence>
<dbReference type="GeneID" id="24095734"/>
<dbReference type="STRING" id="599839.J4G336"/>
<keyword evidence="2" id="KW-1185">Reference proteome</keyword>
<proteinExistence type="predicted"/>
<evidence type="ECO:0008006" key="3">
    <source>
        <dbReference type="Google" id="ProtNLM"/>
    </source>
</evidence>
<reference evidence="1 2" key="1">
    <citation type="journal article" date="2012" name="Appl. Environ. Microbiol.">
        <title>Short-read sequencing for genomic analysis of the brown rot fungus Fibroporia radiculosa.</title>
        <authorList>
            <person name="Tang J.D."/>
            <person name="Perkins A.D."/>
            <person name="Sonstegard T.S."/>
            <person name="Schroeder S.G."/>
            <person name="Burgess S.C."/>
            <person name="Diehl S.V."/>
        </authorList>
    </citation>
    <scope>NUCLEOTIDE SEQUENCE [LARGE SCALE GENOMIC DNA]</scope>
    <source>
        <strain evidence="1 2">TFFH 294</strain>
    </source>
</reference>
<organism evidence="1 2">
    <name type="scientific">Fibroporia radiculosa</name>
    <dbReference type="NCBI Taxonomy" id="599839"/>
    <lineage>
        <taxon>Eukaryota</taxon>
        <taxon>Fungi</taxon>
        <taxon>Dikarya</taxon>
        <taxon>Basidiomycota</taxon>
        <taxon>Agaricomycotina</taxon>
        <taxon>Agaricomycetes</taxon>
        <taxon>Polyporales</taxon>
        <taxon>Fibroporiaceae</taxon>
        <taxon>Fibroporia</taxon>
    </lineage>
</organism>